<feature type="region of interest" description="Disordered" evidence="1">
    <location>
        <begin position="1"/>
        <end position="26"/>
    </location>
</feature>
<dbReference type="InterPro" id="IPR036047">
    <property type="entry name" value="F-box-like_dom_sf"/>
</dbReference>
<dbReference type="GeneID" id="108808703"/>
<dbReference type="PROSITE" id="PS50181">
    <property type="entry name" value="FBOX"/>
    <property type="match status" value="1"/>
</dbReference>
<proteinExistence type="predicted"/>
<dbReference type="Pfam" id="PF08268">
    <property type="entry name" value="FBA_3"/>
    <property type="match status" value="1"/>
</dbReference>
<gene>
    <name evidence="4" type="primary">LOC108808703</name>
</gene>
<protein>
    <submittedName>
        <fullName evidence="4">F-box protein At2g19630</fullName>
    </submittedName>
</protein>
<dbReference type="KEGG" id="rsz:108808703"/>
<reference evidence="3" key="1">
    <citation type="journal article" date="2019" name="Database">
        <title>The radish genome database (RadishGD): an integrated information resource for radish genomics.</title>
        <authorList>
            <person name="Yu H.J."/>
            <person name="Baek S."/>
            <person name="Lee Y.J."/>
            <person name="Cho A."/>
            <person name="Mun J.H."/>
        </authorList>
    </citation>
    <scope>NUCLEOTIDE SEQUENCE [LARGE SCALE GENOMIC DNA]</scope>
    <source>
        <strain evidence="3">cv. WK10039</strain>
    </source>
</reference>
<dbReference type="AlphaFoldDB" id="A0A9W3BXQ0"/>
<evidence type="ECO:0000313" key="4">
    <source>
        <dbReference type="RefSeq" id="XP_056843988.1"/>
    </source>
</evidence>
<dbReference type="SMART" id="SM00256">
    <property type="entry name" value="FBOX"/>
    <property type="match status" value="1"/>
</dbReference>
<accession>A0A9W3BXQ0</accession>
<dbReference type="OrthoDB" id="1022274at2759"/>
<name>A0A9W3BXQ0_RAPSA</name>
<evidence type="ECO:0000313" key="3">
    <source>
        <dbReference type="Proteomes" id="UP000504610"/>
    </source>
</evidence>
<sequence length="404" mass="46627">MKKQASLSAMKARRRNVSDSPQTNRRRSSRLSAIDELLLKIPIDLIIEIFSRLPLKSIARCRCVSKQWASVLRGSDFTQFFLTKALARQQLLFYCQKEKEVSFFSSVQPQNVVDEDSSPTAAVDHHMTFPFQRAETISSSVNGFLCINDDREVVWVICNPSTRQSFTLPKMKTRRRSRKIKFLGYDPIEKQHKVLAMIMLEKSVVDHQVLTLGNGNMTWRLIECGIPHYFPGLTSICINGVLYYTARGSSVDDMIVCFDVRSEKYSFVRAAERGMHFATLINFQGKLASTKAARHYFISGRSKSFEIWILDDPEKHEWSKCKFRLPLMWGSPAVKRFVSFVGVTATNEFVFSSFSSEPFYVYYYNFVKNSITRVQIEGMGGFKWDYRVGIFLNHVEDVKLMELF</sequence>
<reference evidence="4" key="2">
    <citation type="submission" date="2025-08" db="UniProtKB">
        <authorList>
            <consortium name="RefSeq"/>
        </authorList>
    </citation>
    <scope>IDENTIFICATION</scope>
    <source>
        <tissue evidence="4">Leaf</tissue>
    </source>
</reference>
<dbReference type="InterPro" id="IPR013187">
    <property type="entry name" value="F-box-assoc_dom_typ3"/>
</dbReference>
<dbReference type="Pfam" id="PF00646">
    <property type="entry name" value="F-box"/>
    <property type="match status" value="1"/>
</dbReference>
<organism evidence="3 4">
    <name type="scientific">Raphanus sativus</name>
    <name type="common">Radish</name>
    <name type="synonym">Raphanus raphanistrum var. sativus</name>
    <dbReference type="NCBI Taxonomy" id="3726"/>
    <lineage>
        <taxon>Eukaryota</taxon>
        <taxon>Viridiplantae</taxon>
        <taxon>Streptophyta</taxon>
        <taxon>Embryophyta</taxon>
        <taxon>Tracheophyta</taxon>
        <taxon>Spermatophyta</taxon>
        <taxon>Magnoliopsida</taxon>
        <taxon>eudicotyledons</taxon>
        <taxon>Gunneridae</taxon>
        <taxon>Pentapetalae</taxon>
        <taxon>rosids</taxon>
        <taxon>malvids</taxon>
        <taxon>Brassicales</taxon>
        <taxon>Brassicaceae</taxon>
        <taxon>Brassiceae</taxon>
        <taxon>Raphanus</taxon>
    </lineage>
</organism>
<dbReference type="NCBIfam" id="TIGR01640">
    <property type="entry name" value="F_box_assoc_1"/>
    <property type="match status" value="1"/>
</dbReference>
<dbReference type="SUPFAM" id="SSF81383">
    <property type="entry name" value="F-box domain"/>
    <property type="match status" value="1"/>
</dbReference>
<dbReference type="PANTHER" id="PTHR31111">
    <property type="entry name" value="BNAA05G37150D PROTEIN-RELATED"/>
    <property type="match status" value="1"/>
</dbReference>
<dbReference type="PANTHER" id="PTHR31111:SF109">
    <property type="entry name" value="F-BOX DOMAIN-CONTAINING PROTEIN"/>
    <property type="match status" value="1"/>
</dbReference>
<evidence type="ECO:0000256" key="1">
    <source>
        <dbReference type="SAM" id="MobiDB-lite"/>
    </source>
</evidence>
<dbReference type="Proteomes" id="UP000504610">
    <property type="component" value="Chromosome 6"/>
</dbReference>
<dbReference type="Gene3D" id="1.20.1280.50">
    <property type="match status" value="1"/>
</dbReference>
<dbReference type="InterPro" id="IPR001810">
    <property type="entry name" value="F-box_dom"/>
</dbReference>
<dbReference type="InterPro" id="IPR017451">
    <property type="entry name" value="F-box-assoc_interact_dom"/>
</dbReference>
<evidence type="ECO:0000259" key="2">
    <source>
        <dbReference type="PROSITE" id="PS50181"/>
    </source>
</evidence>
<dbReference type="CDD" id="cd22157">
    <property type="entry name" value="F-box_AtFBW1-like"/>
    <property type="match status" value="1"/>
</dbReference>
<keyword evidence="3" id="KW-1185">Reference proteome</keyword>
<dbReference type="RefSeq" id="XP_056843988.1">
    <property type="nucleotide sequence ID" value="XM_056988008.1"/>
</dbReference>
<feature type="domain" description="F-box" evidence="2">
    <location>
        <begin position="35"/>
        <end position="84"/>
    </location>
</feature>